<dbReference type="GO" id="GO:0006357">
    <property type="term" value="P:regulation of transcription by RNA polymerase II"/>
    <property type="evidence" value="ECO:0007669"/>
    <property type="project" value="InterPro"/>
</dbReference>
<dbReference type="GO" id="GO:0003712">
    <property type="term" value="F:transcription coregulator activity"/>
    <property type="evidence" value="ECO:0007669"/>
    <property type="project" value="InterPro"/>
</dbReference>
<dbReference type="InterPro" id="IPR009332">
    <property type="entry name" value="Med22"/>
</dbReference>
<proteinExistence type="inferred from homology"/>
<dbReference type="EMBL" id="MU854662">
    <property type="protein sequence ID" value="KAK4032015.1"/>
    <property type="molecule type" value="Genomic_DNA"/>
</dbReference>
<organism evidence="7 8">
    <name type="scientific">Parachaetomium inaequale</name>
    <dbReference type="NCBI Taxonomy" id="2588326"/>
    <lineage>
        <taxon>Eukaryota</taxon>
        <taxon>Fungi</taxon>
        <taxon>Dikarya</taxon>
        <taxon>Ascomycota</taxon>
        <taxon>Pezizomycotina</taxon>
        <taxon>Sordariomycetes</taxon>
        <taxon>Sordariomycetidae</taxon>
        <taxon>Sordariales</taxon>
        <taxon>Chaetomiaceae</taxon>
        <taxon>Parachaetomium</taxon>
    </lineage>
</organism>
<evidence type="ECO:0000313" key="8">
    <source>
        <dbReference type="Proteomes" id="UP001303115"/>
    </source>
</evidence>
<reference evidence="8" key="1">
    <citation type="journal article" date="2023" name="Mol. Phylogenet. Evol.">
        <title>Genome-scale phylogeny and comparative genomics of the fungal order Sordariales.</title>
        <authorList>
            <person name="Hensen N."/>
            <person name="Bonometti L."/>
            <person name="Westerberg I."/>
            <person name="Brannstrom I.O."/>
            <person name="Guillou S."/>
            <person name="Cros-Aarteil S."/>
            <person name="Calhoun S."/>
            <person name="Haridas S."/>
            <person name="Kuo A."/>
            <person name="Mondo S."/>
            <person name="Pangilinan J."/>
            <person name="Riley R."/>
            <person name="LaButti K."/>
            <person name="Andreopoulos B."/>
            <person name="Lipzen A."/>
            <person name="Chen C."/>
            <person name="Yan M."/>
            <person name="Daum C."/>
            <person name="Ng V."/>
            <person name="Clum A."/>
            <person name="Steindorff A."/>
            <person name="Ohm R.A."/>
            <person name="Martin F."/>
            <person name="Silar P."/>
            <person name="Natvig D.O."/>
            <person name="Lalanne C."/>
            <person name="Gautier V."/>
            <person name="Ament-Velasquez S.L."/>
            <person name="Kruys A."/>
            <person name="Hutchinson M.I."/>
            <person name="Powell A.J."/>
            <person name="Barry K."/>
            <person name="Miller A.N."/>
            <person name="Grigoriev I.V."/>
            <person name="Debuchy R."/>
            <person name="Gladieux P."/>
            <person name="Hiltunen Thoren M."/>
            <person name="Johannesson H."/>
        </authorList>
    </citation>
    <scope>NUCLEOTIDE SEQUENCE [LARGE SCALE GENOMIC DNA]</scope>
    <source>
        <strain evidence="8">CBS 284.82</strain>
    </source>
</reference>
<evidence type="ECO:0000313" key="7">
    <source>
        <dbReference type="EMBL" id="KAK4032015.1"/>
    </source>
</evidence>
<keyword evidence="4" id="KW-0804">Transcription</keyword>
<keyword evidence="3" id="KW-0805">Transcription regulation</keyword>
<keyword evidence="8" id="KW-1185">Reference proteome</keyword>
<name>A0AAN6P756_9PEZI</name>
<keyword evidence="5" id="KW-0539">Nucleus</keyword>
<evidence type="ECO:0000256" key="6">
    <source>
        <dbReference type="SAM" id="MobiDB-lite"/>
    </source>
</evidence>
<evidence type="ECO:0000256" key="5">
    <source>
        <dbReference type="ARBA" id="ARBA00023242"/>
    </source>
</evidence>
<evidence type="ECO:0000256" key="1">
    <source>
        <dbReference type="ARBA" id="ARBA00004123"/>
    </source>
</evidence>
<feature type="region of interest" description="Disordered" evidence="6">
    <location>
        <begin position="125"/>
        <end position="159"/>
    </location>
</feature>
<dbReference type="Proteomes" id="UP001303115">
    <property type="component" value="Unassembled WGS sequence"/>
</dbReference>
<accession>A0AAN6P756</accession>
<evidence type="ECO:0000256" key="3">
    <source>
        <dbReference type="ARBA" id="ARBA00023015"/>
    </source>
</evidence>
<dbReference type="GO" id="GO:0016592">
    <property type="term" value="C:mediator complex"/>
    <property type="evidence" value="ECO:0007669"/>
    <property type="project" value="InterPro"/>
</dbReference>
<comment type="subcellular location">
    <subcellularLocation>
        <location evidence="1">Nucleus</location>
    </subcellularLocation>
</comment>
<protein>
    <recommendedName>
        <fullName evidence="9">Mediator of RNA polymerase II transcription subunit 22</fullName>
    </recommendedName>
</protein>
<gene>
    <name evidence="7" type="ORF">C8A01DRAFT_41556</name>
</gene>
<dbReference type="AlphaFoldDB" id="A0AAN6P756"/>
<comment type="similarity">
    <text evidence="2">Belongs to the Mediator complex subunit 22 family.</text>
</comment>
<sequence length="159" mass="16768">MDRDATAANNLLERKNILIADIVTSVRDLFSLAIAPVDNTASTGQTAESSMAMETKMSAITKSTEDLVTLSRKIRELWIAGALRAAGADAEPMDPEPGQVFSLLTAIRERQRQGMLQRAAAAGGGFTYEVGGTDGPAPQLQPPEPQVDVTAEGGGVKLE</sequence>
<dbReference type="Pfam" id="PF06179">
    <property type="entry name" value="Med22"/>
    <property type="match status" value="1"/>
</dbReference>
<comment type="caution">
    <text evidence="7">The sequence shown here is derived from an EMBL/GenBank/DDBJ whole genome shotgun (WGS) entry which is preliminary data.</text>
</comment>
<evidence type="ECO:0000256" key="4">
    <source>
        <dbReference type="ARBA" id="ARBA00023163"/>
    </source>
</evidence>
<evidence type="ECO:0000256" key="2">
    <source>
        <dbReference type="ARBA" id="ARBA00005942"/>
    </source>
</evidence>
<evidence type="ECO:0008006" key="9">
    <source>
        <dbReference type="Google" id="ProtNLM"/>
    </source>
</evidence>